<comment type="caution">
    <text evidence="2">The sequence shown here is derived from an EMBL/GenBank/DDBJ whole genome shotgun (WGS) entry which is preliminary data.</text>
</comment>
<feature type="compositionally biased region" description="Polar residues" evidence="1">
    <location>
        <begin position="19"/>
        <end position="37"/>
    </location>
</feature>
<reference evidence="3" key="1">
    <citation type="journal article" date="2019" name="Int. J. Syst. Evol. Microbiol.">
        <title>The Global Catalogue of Microorganisms (GCM) 10K type strain sequencing project: providing services to taxonomists for standard genome sequencing and annotation.</title>
        <authorList>
            <consortium name="The Broad Institute Genomics Platform"/>
            <consortium name="The Broad Institute Genome Sequencing Center for Infectious Disease"/>
            <person name="Wu L."/>
            <person name="Ma J."/>
        </authorList>
    </citation>
    <scope>NUCLEOTIDE SEQUENCE [LARGE SCALE GENOMIC DNA]</scope>
    <source>
        <strain evidence="3">JCM 17805</strain>
    </source>
</reference>
<dbReference type="EMBL" id="BAABFL010000134">
    <property type="protein sequence ID" value="GAA4649443.1"/>
    <property type="molecule type" value="Genomic_DNA"/>
</dbReference>
<accession>A0ABP8UZQ9</accession>
<evidence type="ECO:0000313" key="2">
    <source>
        <dbReference type="EMBL" id="GAA4649443.1"/>
    </source>
</evidence>
<proteinExistence type="predicted"/>
<feature type="region of interest" description="Disordered" evidence="1">
    <location>
        <begin position="160"/>
        <end position="235"/>
    </location>
</feature>
<evidence type="ECO:0000256" key="1">
    <source>
        <dbReference type="SAM" id="MobiDB-lite"/>
    </source>
</evidence>
<evidence type="ECO:0000313" key="3">
    <source>
        <dbReference type="Proteomes" id="UP001500604"/>
    </source>
</evidence>
<name>A0ABP8UZQ9_9GAMM</name>
<dbReference type="RefSeq" id="WP_345195291.1">
    <property type="nucleotide sequence ID" value="NZ_BAABFL010000134.1"/>
</dbReference>
<protein>
    <submittedName>
        <fullName evidence="2">Uncharacterized protein</fullName>
    </submittedName>
</protein>
<sequence>MASINAFFRMFKTQKQYSLDASDNKDSSNTVNGQKNTKNGRKCAQNHKVAVSEVVCCTTNKTSRKALFSRQVNVVVDKAEYQSALSTLMKKNDELPSWDHHGGKTRLFRMNQNEKTMRHLAMDLLPAGDRTNKKKVQAVYDQLSRDIRAQTVELDAEQLAAKDDGNEPKSTLQPEGAPASSVKKAESSQTVDCDAEQLATQGDGNKPKSILKIEGAPASKVKKTVRFASDNEPRK</sequence>
<gene>
    <name evidence="2" type="ORF">GCM10023116_17170</name>
</gene>
<feature type="region of interest" description="Disordered" evidence="1">
    <location>
        <begin position="19"/>
        <end position="41"/>
    </location>
</feature>
<keyword evidence="3" id="KW-1185">Reference proteome</keyword>
<organism evidence="2 3">
    <name type="scientific">Kistimonas scapharcae</name>
    <dbReference type="NCBI Taxonomy" id="1036133"/>
    <lineage>
        <taxon>Bacteria</taxon>
        <taxon>Pseudomonadati</taxon>
        <taxon>Pseudomonadota</taxon>
        <taxon>Gammaproteobacteria</taxon>
        <taxon>Oceanospirillales</taxon>
        <taxon>Endozoicomonadaceae</taxon>
        <taxon>Kistimonas</taxon>
    </lineage>
</organism>
<dbReference type="Proteomes" id="UP001500604">
    <property type="component" value="Unassembled WGS sequence"/>
</dbReference>